<protein>
    <submittedName>
        <fullName evidence="1">Uncharacterized protein</fullName>
    </submittedName>
</protein>
<proteinExistence type="predicted"/>
<evidence type="ECO:0000313" key="2">
    <source>
        <dbReference type="Proteomes" id="UP000289738"/>
    </source>
</evidence>
<dbReference type="PANTHER" id="PTHR12901">
    <property type="entry name" value="SPERM PROTEIN HOMOLOG"/>
    <property type="match status" value="1"/>
</dbReference>
<evidence type="ECO:0000313" key="1">
    <source>
        <dbReference type="EMBL" id="RYR74251.1"/>
    </source>
</evidence>
<dbReference type="GO" id="GO:0005739">
    <property type="term" value="C:mitochondrion"/>
    <property type="evidence" value="ECO:0007669"/>
    <property type="project" value="TreeGrafter"/>
</dbReference>
<dbReference type="AlphaFoldDB" id="A0A445EFS1"/>
<organism evidence="1 2">
    <name type="scientific">Arachis hypogaea</name>
    <name type="common">Peanut</name>
    <dbReference type="NCBI Taxonomy" id="3818"/>
    <lineage>
        <taxon>Eukaryota</taxon>
        <taxon>Viridiplantae</taxon>
        <taxon>Streptophyta</taxon>
        <taxon>Embryophyta</taxon>
        <taxon>Tracheophyta</taxon>
        <taxon>Spermatophyta</taxon>
        <taxon>Magnoliopsida</taxon>
        <taxon>eudicotyledons</taxon>
        <taxon>Gunneridae</taxon>
        <taxon>Pentapetalae</taxon>
        <taxon>rosids</taxon>
        <taxon>fabids</taxon>
        <taxon>Fabales</taxon>
        <taxon>Fabaceae</taxon>
        <taxon>Papilionoideae</taxon>
        <taxon>50 kb inversion clade</taxon>
        <taxon>dalbergioids sensu lato</taxon>
        <taxon>Dalbergieae</taxon>
        <taxon>Pterocarpus clade</taxon>
        <taxon>Arachis</taxon>
    </lineage>
</organism>
<dbReference type="EMBL" id="SDMP01000002">
    <property type="protein sequence ID" value="RYR74251.1"/>
    <property type="molecule type" value="Genomic_DNA"/>
</dbReference>
<dbReference type="GO" id="GO:0048039">
    <property type="term" value="F:ubiquinone binding"/>
    <property type="evidence" value="ECO:0007669"/>
    <property type="project" value="InterPro"/>
</dbReference>
<dbReference type="PANTHER" id="PTHR12901:SF10">
    <property type="entry name" value="COENZYME Q-BINDING PROTEIN COQ10, MITOCHONDRIAL"/>
    <property type="match status" value="1"/>
</dbReference>
<dbReference type="Gene3D" id="3.30.530.20">
    <property type="match status" value="1"/>
</dbReference>
<dbReference type="InterPro" id="IPR023393">
    <property type="entry name" value="START-like_dom_sf"/>
</dbReference>
<dbReference type="InterPro" id="IPR044996">
    <property type="entry name" value="COQ10-like"/>
</dbReference>
<dbReference type="Proteomes" id="UP000289738">
    <property type="component" value="Chromosome A02"/>
</dbReference>
<name>A0A445EFS1_ARAHY</name>
<keyword evidence="2" id="KW-1185">Reference proteome</keyword>
<accession>A0A445EFS1</accession>
<sequence>MVKKVFFPKFTKRSAFWDGSFDAALEFEFLVESYISHVKLERPKCVKTTVSQGILFDHLINIWEFNPCPVSGACNLYLLVDFKFQSRLYKHAPESP</sequence>
<gene>
    <name evidence="1" type="ORF">Ahy_A02g008893</name>
</gene>
<comment type="caution">
    <text evidence="1">The sequence shown here is derived from an EMBL/GenBank/DDBJ whole genome shotgun (WGS) entry which is preliminary data.</text>
</comment>
<dbReference type="GO" id="GO:0045333">
    <property type="term" value="P:cellular respiration"/>
    <property type="evidence" value="ECO:0007669"/>
    <property type="project" value="InterPro"/>
</dbReference>
<dbReference type="STRING" id="3818.A0A445EFS1"/>
<reference evidence="1 2" key="1">
    <citation type="submission" date="2019-01" db="EMBL/GenBank/DDBJ databases">
        <title>Sequencing of cultivated peanut Arachis hypogaea provides insights into genome evolution and oil improvement.</title>
        <authorList>
            <person name="Chen X."/>
        </authorList>
    </citation>
    <scope>NUCLEOTIDE SEQUENCE [LARGE SCALE GENOMIC DNA]</scope>
    <source>
        <strain evidence="2">cv. Fuhuasheng</strain>
        <tissue evidence="1">Leaves</tissue>
    </source>
</reference>